<keyword evidence="1" id="KW-1133">Transmembrane helix</keyword>
<proteinExistence type="predicted"/>
<evidence type="ECO:0000256" key="1">
    <source>
        <dbReference type="SAM" id="Phobius"/>
    </source>
</evidence>
<protein>
    <submittedName>
        <fullName evidence="2">Uncharacterized protein</fullName>
    </submittedName>
</protein>
<sequence length="86" mass="9726">MFYQDLSPSNDTIAANSRNAAESSLSKPIQLTVKAQILLSPTVGPNSGLWWWSSLFMIVIAMALSYFLREKLISIWLIFSIKIYLD</sequence>
<reference evidence="2" key="1">
    <citation type="submission" date="2021-09" db="EMBL/GenBank/DDBJ databases">
        <authorList>
            <consortium name="AG Swart"/>
            <person name="Singh M."/>
            <person name="Singh A."/>
            <person name="Seah K."/>
            <person name="Emmerich C."/>
        </authorList>
    </citation>
    <scope>NUCLEOTIDE SEQUENCE</scope>
    <source>
        <strain evidence="2">ATCC30299</strain>
    </source>
</reference>
<keyword evidence="3" id="KW-1185">Reference proteome</keyword>
<keyword evidence="1" id="KW-0472">Membrane</keyword>
<evidence type="ECO:0000313" key="2">
    <source>
        <dbReference type="EMBL" id="CAG9319087.1"/>
    </source>
</evidence>
<dbReference type="EMBL" id="CAJZBQ010000021">
    <property type="protein sequence ID" value="CAG9319087.1"/>
    <property type="molecule type" value="Genomic_DNA"/>
</dbReference>
<accession>A0AAU9IW72</accession>
<dbReference type="Proteomes" id="UP001162131">
    <property type="component" value="Unassembled WGS sequence"/>
</dbReference>
<keyword evidence="1" id="KW-0812">Transmembrane</keyword>
<gene>
    <name evidence="2" type="ORF">BSTOLATCC_MIC22437</name>
</gene>
<feature type="transmembrane region" description="Helical" evidence="1">
    <location>
        <begin position="49"/>
        <end position="68"/>
    </location>
</feature>
<name>A0AAU9IW72_9CILI</name>
<comment type="caution">
    <text evidence="2">The sequence shown here is derived from an EMBL/GenBank/DDBJ whole genome shotgun (WGS) entry which is preliminary data.</text>
</comment>
<dbReference type="AlphaFoldDB" id="A0AAU9IW72"/>
<organism evidence="2 3">
    <name type="scientific">Blepharisma stoltei</name>
    <dbReference type="NCBI Taxonomy" id="1481888"/>
    <lineage>
        <taxon>Eukaryota</taxon>
        <taxon>Sar</taxon>
        <taxon>Alveolata</taxon>
        <taxon>Ciliophora</taxon>
        <taxon>Postciliodesmatophora</taxon>
        <taxon>Heterotrichea</taxon>
        <taxon>Heterotrichida</taxon>
        <taxon>Blepharismidae</taxon>
        <taxon>Blepharisma</taxon>
    </lineage>
</organism>
<evidence type="ECO:0000313" key="3">
    <source>
        <dbReference type="Proteomes" id="UP001162131"/>
    </source>
</evidence>